<evidence type="ECO:0000313" key="4">
    <source>
        <dbReference type="Proteomes" id="UP000075806"/>
    </source>
</evidence>
<comment type="caution">
    <text evidence="3">The sequence shown here is derived from an EMBL/GenBank/DDBJ whole genome shotgun (WGS) entry which is preliminary data.</text>
</comment>
<dbReference type="EMBL" id="LTAO01000003">
    <property type="protein sequence ID" value="KYG34095.1"/>
    <property type="molecule type" value="Genomic_DNA"/>
</dbReference>
<feature type="transmembrane region" description="Helical" evidence="1">
    <location>
        <begin position="30"/>
        <end position="50"/>
    </location>
</feature>
<dbReference type="OrthoDB" id="2435598at2"/>
<proteinExistence type="predicted"/>
<evidence type="ECO:0000256" key="1">
    <source>
        <dbReference type="SAM" id="Phobius"/>
    </source>
</evidence>
<reference evidence="3" key="1">
    <citation type="submission" date="2016-02" db="EMBL/GenBank/DDBJ databases">
        <title>Genome sequence of Bacillus trypoxylicola KCTC 13244(T).</title>
        <authorList>
            <person name="Jeong H."/>
            <person name="Park S.-H."/>
            <person name="Choi S.-K."/>
        </authorList>
    </citation>
    <scope>NUCLEOTIDE SEQUENCE [LARGE SCALE GENOMIC DNA]</scope>
    <source>
        <strain evidence="3">KCTC 13244</strain>
    </source>
</reference>
<accession>A0A161PKQ7</accession>
<dbReference type="Proteomes" id="UP000075806">
    <property type="component" value="Unassembled WGS sequence"/>
</dbReference>
<dbReference type="RefSeq" id="WP_061947603.1">
    <property type="nucleotide sequence ID" value="NZ_LTAO01000003.1"/>
</dbReference>
<keyword evidence="1" id="KW-1133">Transmembrane helix</keyword>
<keyword evidence="1" id="KW-0472">Membrane</keyword>
<evidence type="ECO:0000259" key="2">
    <source>
        <dbReference type="Pfam" id="PF13559"/>
    </source>
</evidence>
<organism evidence="3 4">
    <name type="scientific">Alkalihalobacillus trypoxylicola</name>
    <dbReference type="NCBI Taxonomy" id="519424"/>
    <lineage>
        <taxon>Bacteria</taxon>
        <taxon>Bacillati</taxon>
        <taxon>Bacillota</taxon>
        <taxon>Bacilli</taxon>
        <taxon>Bacillales</taxon>
        <taxon>Bacillaceae</taxon>
        <taxon>Alkalihalobacillus</taxon>
    </lineage>
</organism>
<gene>
    <name evidence="3" type="ORF">AZF04_14790</name>
</gene>
<dbReference type="InterPro" id="IPR025403">
    <property type="entry name" value="TgpA-like_C"/>
</dbReference>
<protein>
    <recommendedName>
        <fullName evidence="2">Protein-glutamine gamma-glutamyltransferase-like C-terminal domain-containing protein</fullName>
    </recommendedName>
</protein>
<dbReference type="AlphaFoldDB" id="A0A161PKQ7"/>
<keyword evidence="4" id="KW-1185">Reference proteome</keyword>
<name>A0A161PKQ7_9BACI</name>
<evidence type="ECO:0000313" key="3">
    <source>
        <dbReference type="EMBL" id="KYG34095.1"/>
    </source>
</evidence>
<keyword evidence="1" id="KW-0812">Transmembrane</keyword>
<feature type="transmembrane region" description="Helical" evidence="1">
    <location>
        <begin position="62"/>
        <end position="83"/>
    </location>
</feature>
<feature type="domain" description="Protein-glutamine gamma-glutamyltransferase-like C-terminal" evidence="2">
    <location>
        <begin position="131"/>
        <end position="194"/>
    </location>
</feature>
<dbReference type="STRING" id="519424.AZF04_14790"/>
<sequence>MIEPNHAREELQSILSKSEYTAYYDDSDGLVARLFLDVINLFNELLGMLFPDIEFEASGNSFLVFGLVITGLVILIVAIFLLAKNWKRKRDMKRSKPLQELSQEILSFESHFKIAQELEDKGDFSGATRHLFLALLLYLQDIEWLVTRAWKTNWEYYDEIKRNDKESAARFYECALLFERATYGYHQITKEEFEPFKEQVTKWIHHETHLKTKEKAE</sequence>
<dbReference type="Pfam" id="PF13559">
    <property type="entry name" value="DUF4129"/>
    <property type="match status" value="1"/>
</dbReference>